<dbReference type="InterPro" id="IPR010243">
    <property type="entry name" value="RNA_pol_bsu_bac"/>
</dbReference>
<comment type="catalytic activity">
    <reaction evidence="5 6 8">
        <text>RNA(n) + a ribonucleoside 5'-triphosphate = RNA(n+1) + diphosphate</text>
        <dbReference type="Rhea" id="RHEA:21248"/>
        <dbReference type="Rhea" id="RHEA-COMP:14527"/>
        <dbReference type="Rhea" id="RHEA-COMP:17342"/>
        <dbReference type="ChEBI" id="CHEBI:33019"/>
        <dbReference type="ChEBI" id="CHEBI:61557"/>
        <dbReference type="ChEBI" id="CHEBI:140395"/>
        <dbReference type="EC" id="2.7.7.6"/>
    </reaction>
</comment>
<dbReference type="OrthoDB" id="9803954at2"/>
<dbReference type="InterPro" id="IPR015712">
    <property type="entry name" value="DNA-dir_RNA_pol_su2"/>
</dbReference>
<proteinExistence type="inferred from homology"/>
<dbReference type="Gene3D" id="3.90.1110.10">
    <property type="entry name" value="RNA polymerase Rpb2, domain 2"/>
    <property type="match status" value="2"/>
</dbReference>
<name>A0A398CU53_9BACT</name>
<evidence type="ECO:0000256" key="7">
    <source>
        <dbReference type="RuleBase" id="RU000434"/>
    </source>
</evidence>
<evidence type="ECO:0000259" key="9">
    <source>
        <dbReference type="Pfam" id="PF00562"/>
    </source>
</evidence>
<dbReference type="Gene3D" id="2.40.270.10">
    <property type="entry name" value="DNA-directed RNA polymerase, subunit 2, domain 6"/>
    <property type="match status" value="2"/>
</dbReference>
<dbReference type="Proteomes" id="UP000266328">
    <property type="component" value="Unassembled WGS sequence"/>
</dbReference>
<evidence type="ECO:0000256" key="5">
    <source>
        <dbReference type="ARBA" id="ARBA00048552"/>
    </source>
</evidence>
<keyword evidence="15" id="KW-1185">Reference proteome</keyword>
<dbReference type="Pfam" id="PF04560">
    <property type="entry name" value="RNA_pol_Rpb2_7"/>
    <property type="match status" value="1"/>
</dbReference>
<dbReference type="InterPro" id="IPR007121">
    <property type="entry name" value="RNA_pol_bsu_CS"/>
</dbReference>
<dbReference type="Pfam" id="PF00562">
    <property type="entry name" value="RNA_pol_Rpb2_6"/>
    <property type="match status" value="1"/>
</dbReference>
<keyword evidence="3 6" id="KW-0548">Nucleotidyltransferase</keyword>
<feature type="domain" description="RNA polymerase Rpb2" evidence="12">
    <location>
        <begin position="439"/>
        <end position="506"/>
    </location>
</feature>
<evidence type="ECO:0000259" key="12">
    <source>
        <dbReference type="Pfam" id="PF04565"/>
    </source>
</evidence>
<dbReference type="InterPro" id="IPR007120">
    <property type="entry name" value="DNA-dir_RNAP_su2_dom"/>
</dbReference>
<keyword evidence="1 6" id="KW-0240">DNA-directed RNA polymerase</keyword>
<dbReference type="CDD" id="cd00653">
    <property type="entry name" value="RNA_pol_B_RPB2"/>
    <property type="match status" value="1"/>
</dbReference>
<dbReference type="HAMAP" id="MF_01321">
    <property type="entry name" value="RNApol_bact_RpoB"/>
    <property type="match status" value="1"/>
</dbReference>
<accession>A0A398CU53</accession>
<evidence type="ECO:0000313" key="15">
    <source>
        <dbReference type="Proteomes" id="UP000266328"/>
    </source>
</evidence>
<comment type="caution">
    <text evidence="14">The sequence shown here is derived from an EMBL/GenBank/DDBJ whole genome shotgun (WGS) entry which is preliminary data.</text>
</comment>
<dbReference type="InterPro" id="IPR037034">
    <property type="entry name" value="RNA_pol_Rpb2_2_sf"/>
</dbReference>
<reference evidence="14 15" key="1">
    <citation type="submission" date="2018-09" db="EMBL/GenBank/DDBJ databases">
        <title>Discovery and Ecogenomic Context for Candidatus Cryosericales, a Global Caldiserica Order Active in Thawing Permafrost.</title>
        <authorList>
            <person name="Martinez M.A."/>
            <person name="Woodcroft B.J."/>
            <person name="Ignacio Espinoza J.C."/>
            <person name="Zayed A."/>
            <person name="Singleton C.M."/>
            <person name="Boyd J."/>
            <person name="Li Y.-F."/>
            <person name="Purvine S."/>
            <person name="Maughan H."/>
            <person name="Hodgkins S.B."/>
            <person name="Anderson D."/>
            <person name="Sederholm M."/>
            <person name="Temperton B."/>
            <person name="Saleska S.R."/>
            <person name="Tyson G.W."/>
            <person name="Rich V.I."/>
        </authorList>
    </citation>
    <scope>NUCLEOTIDE SEQUENCE [LARGE SCALE GENOMIC DNA]</scope>
    <source>
        <strain evidence="14 15">SMC7</strain>
    </source>
</reference>
<dbReference type="GO" id="GO:0000428">
    <property type="term" value="C:DNA-directed RNA polymerase complex"/>
    <property type="evidence" value="ECO:0007669"/>
    <property type="project" value="UniProtKB-KW"/>
</dbReference>
<dbReference type="PANTHER" id="PTHR20856">
    <property type="entry name" value="DNA-DIRECTED RNA POLYMERASE I SUBUNIT 2"/>
    <property type="match status" value="1"/>
</dbReference>
<feature type="domain" description="RNA polymerase Rpb2" evidence="10">
    <location>
        <begin position="1302"/>
        <end position="1375"/>
    </location>
</feature>
<dbReference type="InterPro" id="IPR019462">
    <property type="entry name" value="DNA-dir_RNA_pol_bsu_external_1"/>
</dbReference>
<dbReference type="Gene3D" id="2.40.50.100">
    <property type="match status" value="2"/>
</dbReference>
<dbReference type="InterPro" id="IPR007641">
    <property type="entry name" value="RNA_pol_Rpb2_7"/>
</dbReference>
<dbReference type="GO" id="GO:0006351">
    <property type="term" value="P:DNA-templated transcription"/>
    <property type="evidence" value="ECO:0007669"/>
    <property type="project" value="UniProtKB-UniRule"/>
</dbReference>
<feature type="domain" description="DNA-directed RNA polymerase beta subunit external 1" evidence="13">
    <location>
        <begin position="517"/>
        <end position="586"/>
    </location>
</feature>
<dbReference type="InterPro" id="IPR007645">
    <property type="entry name" value="RNA_pol_Rpb2_3"/>
</dbReference>
<dbReference type="Gene3D" id="2.40.50.150">
    <property type="match status" value="1"/>
</dbReference>
<evidence type="ECO:0000256" key="6">
    <source>
        <dbReference type="HAMAP-Rule" id="MF_01321"/>
    </source>
</evidence>
<evidence type="ECO:0000256" key="8">
    <source>
        <dbReference type="RuleBase" id="RU363031"/>
    </source>
</evidence>
<protein>
    <recommendedName>
        <fullName evidence="6 8">DNA-directed RNA polymerase subunit beta</fullName>
        <shortName evidence="6">RNAP subunit beta</shortName>
        <ecNumber evidence="6 8">2.7.7.6</ecNumber>
    </recommendedName>
    <alternativeName>
        <fullName evidence="6">RNA polymerase subunit beta</fullName>
    </alternativeName>
    <alternativeName>
        <fullName evidence="6">Transcriptase subunit beta</fullName>
    </alternativeName>
</protein>
<evidence type="ECO:0000313" key="14">
    <source>
        <dbReference type="EMBL" id="RIE06152.1"/>
    </source>
</evidence>
<evidence type="ECO:0000259" key="11">
    <source>
        <dbReference type="Pfam" id="PF04561"/>
    </source>
</evidence>
<evidence type="ECO:0000259" key="13">
    <source>
        <dbReference type="Pfam" id="PF10385"/>
    </source>
</evidence>
<dbReference type="GO" id="GO:0032549">
    <property type="term" value="F:ribonucleoside binding"/>
    <property type="evidence" value="ECO:0007669"/>
    <property type="project" value="InterPro"/>
</dbReference>
<dbReference type="Pfam" id="PF04565">
    <property type="entry name" value="RNA_pol_Rpb2_3"/>
    <property type="match status" value="1"/>
</dbReference>
<dbReference type="InterPro" id="IPR037033">
    <property type="entry name" value="DNA-dir_RNAP_su2_hyb_sf"/>
</dbReference>
<organism evidence="14 15">
    <name type="scientific">Candidatus Cryosericum terrychapinii</name>
    <dbReference type="NCBI Taxonomy" id="2290919"/>
    <lineage>
        <taxon>Bacteria</taxon>
        <taxon>Pseudomonadati</taxon>
        <taxon>Caldisericota/Cryosericota group</taxon>
        <taxon>Candidatus Cryosericota</taxon>
        <taxon>Candidatus Cryosericia</taxon>
        <taxon>Candidatus Cryosericales</taxon>
        <taxon>Candidatus Cryosericaceae</taxon>
        <taxon>Candidatus Cryosericum</taxon>
    </lineage>
</organism>
<dbReference type="InterPro" id="IPR007642">
    <property type="entry name" value="RNA_pol_Rpb2_2"/>
</dbReference>
<comment type="subunit">
    <text evidence="6 8">The RNAP catalytic core consists of 2 alpha, 1 beta, 1 beta' and 1 omega subunit. When a sigma factor is associated with the core the holoenzyme is formed, which can initiate transcription.</text>
</comment>
<dbReference type="PROSITE" id="PS01166">
    <property type="entry name" value="RNA_POL_BETA"/>
    <property type="match status" value="1"/>
</dbReference>
<evidence type="ECO:0000259" key="10">
    <source>
        <dbReference type="Pfam" id="PF04560"/>
    </source>
</evidence>
<dbReference type="SUPFAM" id="SSF64484">
    <property type="entry name" value="beta and beta-prime subunits of DNA dependent RNA-polymerase"/>
    <property type="match status" value="1"/>
</dbReference>
<feature type="domain" description="RNA polymerase Rpb2" evidence="11">
    <location>
        <begin position="276"/>
        <end position="379"/>
    </location>
</feature>
<dbReference type="GO" id="GO:0003899">
    <property type="term" value="F:DNA-directed RNA polymerase activity"/>
    <property type="evidence" value="ECO:0007669"/>
    <property type="project" value="UniProtKB-UniRule"/>
</dbReference>
<dbReference type="Pfam" id="PF04561">
    <property type="entry name" value="RNA_pol_Rpb2_2"/>
    <property type="match status" value="2"/>
</dbReference>
<keyword evidence="2 6" id="KW-0808">Transferase</keyword>
<gene>
    <name evidence="6" type="primary">rpoB</name>
    <name evidence="14" type="ORF">SMC7_03855</name>
</gene>
<comment type="similarity">
    <text evidence="6 7">Belongs to the RNA polymerase beta chain family.</text>
</comment>
<dbReference type="InterPro" id="IPR014724">
    <property type="entry name" value="RNA_pol_RPB2_OB-fold"/>
</dbReference>
<evidence type="ECO:0000256" key="2">
    <source>
        <dbReference type="ARBA" id="ARBA00022679"/>
    </source>
</evidence>
<dbReference type="Gene3D" id="3.90.1800.10">
    <property type="entry name" value="RNA polymerase alpha subunit dimerisation domain"/>
    <property type="match status" value="1"/>
</dbReference>
<dbReference type="InterPro" id="IPR042107">
    <property type="entry name" value="DNA-dir_RNA_pol_bsu_ext_1_sf"/>
</dbReference>
<comment type="function">
    <text evidence="6 8">DNA-dependent RNA polymerase catalyzes the transcription of DNA into RNA using the four ribonucleoside triphosphates as substrates.</text>
</comment>
<dbReference type="GO" id="GO:0003677">
    <property type="term" value="F:DNA binding"/>
    <property type="evidence" value="ECO:0007669"/>
    <property type="project" value="UniProtKB-UniRule"/>
</dbReference>
<feature type="domain" description="DNA-directed RNA polymerase subunit 2 hybrid-binding" evidence="9">
    <location>
        <begin position="938"/>
        <end position="1300"/>
    </location>
</feature>
<dbReference type="Pfam" id="PF10385">
    <property type="entry name" value="RNA_pol_Rpb2_45"/>
    <property type="match status" value="1"/>
</dbReference>
<dbReference type="Gene3D" id="3.90.1100.10">
    <property type="match status" value="2"/>
</dbReference>
<feature type="domain" description="RNA polymerase Rpb2" evidence="11">
    <location>
        <begin position="131"/>
        <end position="203"/>
    </location>
</feature>
<dbReference type="Gene3D" id="2.30.150.10">
    <property type="entry name" value="DNA-directed RNA polymerase, beta subunit, external 1 domain"/>
    <property type="match status" value="1"/>
</dbReference>
<dbReference type="EC" id="2.7.7.6" evidence="6 8"/>
<keyword evidence="4 6" id="KW-0804">Transcription</keyword>
<evidence type="ECO:0000256" key="1">
    <source>
        <dbReference type="ARBA" id="ARBA00022478"/>
    </source>
</evidence>
<evidence type="ECO:0000256" key="4">
    <source>
        <dbReference type="ARBA" id="ARBA00023163"/>
    </source>
</evidence>
<evidence type="ECO:0000256" key="3">
    <source>
        <dbReference type="ARBA" id="ARBA00022695"/>
    </source>
</evidence>
<sequence>MRVAGDIIDFTKIKSSYAMPDLLQLQKTSYDWLLGPGLAQIFARVFPIDTAKLRIEYVNHDIERPAKSMENCRKAGLSFEAMVRANFRLINKETGEIREQPLIITQIPLMTPFGTFLINGAERVIVSQLVRSPGVYFEGGKDKLSGAQIYMVTLIPDRGNWMEIEAGKDDVIYTRLRKKAHKVPMTLVLKALGIESNEEIKRLFTIEKTERLSTEQLRSVFDQAEYTAVEPLLDSKGKEIIKEGAAITGKAMSLLENHGASSFLVSSRQPDRWIVKTLKADKTMNQEEAVKQIFKEMQPKERLTLEAAQSLLSTLLTDQAYNTFTPIGRYKINKRFGTDSNSAVLTRDDYVSIVRHLIDIRERKANFDDIDSLANRRIRRVGELLAEEIQDSMLKVAKATRDKVTIYSSEQMMNLQNVLNTKPVISSIRNFFGQSQLSQFMEQINPLSSLAHKRRLSSLGPGGLNRKRAGVEVRDIHSSHYSRICPIETPEGGNIGLINSLSSYAKLNQYGFITAPYAKVANGRKDEKNVVYMDAEEEEYHSIAQANTAVDEKNRLTSKTVIARQRSEGGEILPKELPASKVDYIDLLPSQIFGISASLIPFLEHDDANRALMGCNMQRQAVPLVRPDRARVSTAMEGRVVHDNGDLVLSDVDGIVSYVDAEQIRISPLADVADLQAGSIPVDVIPVMLASDANEPGILGDVRMVPISFAPAGVPGGILKLIGSEVSREQVEALSDEGVESFQYVPAGSIVQNSLTDLFDVLTNDSLVGKVLAKDVQEGKNKVHKAGTKITETLLGRVINNAKIRSLPIQEGDETTSVELQMLTMTPIGQQVLGHRILGVTSTQDLSSNIGRTVAEESLRDLFAKDKNASILTYDPAKAAGYELFRVNGSLAGQTLAEDVQLRKPKVKKLAVGRKLTRDDLILMAKNGVTHVSVPQARVFELQKFKRTNQDTCINQHPAVSTGDGVHVGDLLANGYASAEGELALGKNLLVAYVPWRGYNYQDGVIVSERLVRDDSLSSIHIKEHKIEVRSTEFGKEEITRDPPNVSKEVARHLDERGVVQVGAHVKAEDVLVGKITPRAEQEESPEVRVYFALFHDKARDYKNTSYKVPPGEDGVVIDVQEITKDNTSDALPVGVERIIKVYVAKKRKIIVGDKVAGRHGNKGVITRILPEEDMPFLQDGTPVDVILSPLGVPSRMNIGQLLEASLGIAARKLNVRAVTPVFNGATEEEIKALLRKAGLNDSGKEDVRDGVNGKHFNSQVTIGEAYILKLIHLAEDKMHARSTGRYTLITQQPIGGKAQFGGQRFGEMEVWALEAYGASTVLQEMLTIKSDDLEGRRVAYERLTKGNNLFETGSPESFNVLVKELRGLGLDLETLPKAGDTHAKSTKVVLEDNE</sequence>
<dbReference type="EMBL" id="QXIS01000022">
    <property type="protein sequence ID" value="RIE06152.1"/>
    <property type="molecule type" value="Genomic_DNA"/>
</dbReference>